<dbReference type="GO" id="GO:0000049">
    <property type="term" value="F:tRNA binding"/>
    <property type="evidence" value="ECO:0007669"/>
    <property type="project" value="UniProtKB-UniRule"/>
</dbReference>
<evidence type="ECO:0000256" key="14">
    <source>
        <dbReference type="ARBA" id="ARBA00023146"/>
    </source>
</evidence>
<keyword evidence="5 16" id="KW-0963">Cytoplasm</keyword>
<dbReference type="HAMAP" id="MF_00098">
    <property type="entry name" value="Met_tRNA_synth_type1"/>
    <property type="match status" value="1"/>
</dbReference>
<comment type="caution">
    <text evidence="16">Lacks conserved residue(s) required for the propagation of feature annotation.</text>
</comment>
<comment type="catalytic activity">
    <reaction evidence="15 16">
        <text>tRNA(Met) + L-methionine + ATP = L-methionyl-tRNA(Met) + AMP + diphosphate</text>
        <dbReference type="Rhea" id="RHEA:13481"/>
        <dbReference type="Rhea" id="RHEA-COMP:9667"/>
        <dbReference type="Rhea" id="RHEA-COMP:9698"/>
        <dbReference type="ChEBI" id="CHEBI:30616"/>
        <dbReference type="ChEBI" id="CHEBI:33019"/>
        <dbReference type="ChEBI" id="CHEBI:57844"/>
        <dbReference type="ChEBI" id="CHEBI:78442"/>
        <dbReference type="ChEBI" id="CHEBI:78530"/>
        <dbReference type="ChEBI" id="CHEBI:456215"/>
        <dbReference type="EC" id="6.1.1.10"/>
    </reaction>
</comment>
<keyword evidence="9 16" id="KW-0547">Nucleotide-binding</keyword>
<dbReference type="InterPro" id="IPR002547">
    <property type="entry name" value="tRNA-bd_dom"/>
</dbReference>
<dbReference type="SUPFAM" id="SSF50249">
    <property type="entry name" value="Nucleic acid-binding proteins"/>
    <property type="match status" value="1"/>
</dbReference>
<comment type="similarity">
    <text evidence="3 16">Belongs to the class-I aminoacyl-tRNA synthetase family. MetG type 1 subfamily.</text>
</comment>
<dbReference type="CDD" id="cd02800">
    <property type="entry name" value="tRNA_bind_EcMetRS_like"/>
    <property type="match status" value="1"/>
</dbReference>
<dbReference type="InterPro" id="IPR041872">
    <property type="entry name" value="Anticodon_Met"/>
</dbReference>
<dbReference type="Gene3D" id="2.20.28.20">
    <property type="entry name" value="Methionyl-tRNA synthetase, Zn-domain"/>
    <property type="match status" value="1"/>
</dbReference>
<evidence type="ECO:0000256" key="4">
    <source>
        <dbReference type="ARBA" id="ARBA00011738"/>
    </source>
</evidence>
<evidence type="ECO:0000313" key="18">
    <source>
        <dbReference type="EMBL" id="QDT39810.1"/>
    </source>
</evidence>
<dbReference type="Proteomes" id="UP000317318">
    <property type="component" value="Chromosome"/>
</dbReference>
<keyword evidence="10" id="KW-0862">Zinc</keyword>
<dbReference type="InterPro" id="IPR004495">
    <property type="entry name" value="Met-tRNA-synth_bsu_C"/>
</dbReference>
<keyword evidence="12 16" id="KW-0694">RNA-binding</keyword>
<evidence type="ECO:0000256" key="13">
    <source>
        <dbReference type="ARBA" id="ARBA00022917"/>
    </source>
</evidence>
<dbReference type="NCBIfam" id="TIGR00399">
    <property type="entry name" value="metG_C_term"/>
    <property type="match status" value="1"/>
</dbReference>
<dbReference type="CDD" id="cd07957">
    <property type="entry name" value="Anticodon_Ia_Met"/>
    <property type="match status" value="1"/>
</dbReference>
<evidence type="ECO:0000256" key="11">
    <source>
        <dbReference type="ARBA" id="ARBA00022840"/>
    </source>
</evidence>
<evidence type="ECO:0000256" key="5">
    <source>
        <dbReference type="ARBA" id="ARBA00022490"/>
    </source>
</evidence>
<organism evidence="18 19">
    <name type="scientific">Stratiformator vulcanicus</name>
    <dbReference type="NCBI Taxonomy" id="2527980"/>
    <lineage>
        <taxon>Bacteria</taxon>
        <taxon>Pseudomonadati</taxon>
        <taxon>Planctomycetota</taxon>
        <taxon>Planctomycetia</taxon>
        <taxon>Planctomycetales</taxon>
        <taxon>Planctomycetaceae</taxon>
        <taxon>Stratiformator</taxon>
    </lineage>
</organism>
<dbReference type="InterPro" id="IPR012340">
    <property type="entry name" value="NA-bd_OB-fold"/>
</dbReference>
<evidence type="ECO:0000256" key="12">
    <source>
        <dbReference type="ARBA" id="ARBA00022884"/>
    </source>
</evidence>
<reference evidence="18 19" key="1">
    <citation type="submission" date="2019-02" db="EMBL/GenBank/DDBJ databases">
        <title>Deep-cultivation of Planctomycetes and their phenomic and genomic characterization uncovers novel biology.</title>
        <authorList>
            <person name="Wiegand S."/>
            <person name="Jogler M."/>
            <person name="Boedeker C."/>
            <person name="Pinto D."/>
            <person name="Vollmers J."/>
            <person name="Rivas-Marin E."/>
            <person name="Kohn T."/>
            <person name="Peeters S.H."/>
            <person name="Heuer A."/>
            <person name="Rast P."/>
            <person name="Oberbeckmann S."/>
            <person name="Bunk B."/>
            <person name="Jeske O."/>
            <person name="Meyerdierks A."/>
            <person name="Storesund J.E."/>
            <person name="Kallscheuer N."/>
            <person name="Luecker S."/>
            <person name="Lage O.M."/>
            <person name="Pohl T."/>
            <person name="Merkel B.J."/>
            <person name="Hornburger P."/>
            <person name="Mueller R.-W."/>
            <person name="Bruemmer F."/>
            <person name="Labrenz M."/>
            <person name="Spormann A.M."/>
            <person name="Op den Camp H."/>
            <person name="Overmann J."/>
            <person name="Amann R."/>
            <person name="Jetten M.S.M."/>
            <person name="Mascher T."/>
            <person name="Medema M.H."/>
            <person name="Devos D.P."/>
            <person name="Kaster A.-K."/>
            <person name="Ovreas L."/>
            <person name="Rohde M."/>
            <person name="Galperin M.Y."/>
            <person name="Jogler C."/>
        </authorList>
    </citation>
    <scope>NUCLEOTIDE SEQUENCE [LARGE SCALE GENOMIC DNA]</scope>
    <source>
        <strain evidence="18 19">Pan189</strain>
    </source>
</reference>
<evidence type="ECO:0000256" key="8">
    <source>
        <dbReference type="ARBA" id="ARBA00022723"/>
    </source>
</evidence>
<dbReference type="AlphaFoldDB" id="A0A517R7E5"/>
<dbReference type="GO" id="GO:0004825">
    <property type="term" value="F:methionine-tRNA ligase activity"/>
    <property type="evidence" value="ECO:0007669"/>
    <property type="project" value="UniProtKB-UniRule"/>
</dbReference>
<dbReference type="SUPFAM" id="SSF47323">
    <property type="entry name" value="Anticodon-binding domain of a subclass of class I aminoacyl-tRNA synthetases"/>
    <property type="match status" value="1"/>
</dbReference>
<keyword evidence="14 16" id="KW-0030">Aminoacyl-tRNA synthetase</keyword>
<dbReference type="GO" id="GO:0046872">
    <property type="term" value="F:metal ion binding"/>
    <property type="evidence" value="ECO:0007669"/>
    <property type="project" value="UniProtKB-KW"/>
</dbReference>
<dbReference type="Pfam" id="PF01588">
    <property type="entry name" value="tRNA_bind"/>
    <property type="match status" value="1"/>
</dbReference>
<dbReference type="InterPro" id="IPR014729">
    <property type="entry name" value="Rossmann-like_a/b/a_fold"/>
</dbReference>
<name>A0A517R7E5_9PLAN</name>
<keyword evidence="8" id="KW-0479">Metal-binding</keyword>
<evidence type="ECO:0000256" key="2">
    <source>
        <dbReference type="ARBA" id="ARBA00004496"/>
    </source>
</evidence>
<feature type="short sequence motif" description="'HIGH' region" evidence="16">
    <location>
        <begin position="12"/>
        <end position="22"/>
    </location>
</feature>
<evidence type="ECO:0000256" key="6">
    <source>
        <dbReference type="ARBA" id="ARBA00022555"/>
    </source>
</evidence>
<keyword evidence="19" id="KW-1185">Reference proteome</keyword>
<dbReference type="SUPFAM" id="SSF57770">
    <property type="entry name" value="Methionyl-tRNA synthetase (MetRS), Zn-domain"/>
    <property type="match status" value="1"/>
</dbReference>
<dbReference type="EMBL" id="CP036268">
    <property type="protein sequence ID" value="QDT39810.1"/>
    <property type="molecule type" value="Genomic_DNA"/>
</dbReference>
<dbReference type="Gene3D" id="1.10.730.10">
    <property type="entry name" value="Isoleucyl-tRNA Synthetase, Domain 1"/>
    <property type="match status" value="1"/>
</dbReference>
<dbReference type="PRINTS" id="PR01041">
    <property type="entry name" value="TRNASYNTHMET"/>
</dbReference>
<evidence type="ECO:0000256" key="3">
    <source>
        <dbReference type="ARBA" id="ARBA00008258"/>
    </source>
</evidence>
<dbReference type="KEGG" id="svp:Pan189_42220"/>
<dbReference type="GO" id="GO:0005829">
    <property type="term" value="C:cytosol"/>
    <property type="evidence" value="ECO:0007669"/>
    <property type="project" value="TreeGrafter"/>
</dbReference>
<dbReference type="NCBIfam" id="NF001100">
    <property type="entry name" value="PRK00133.1"/>
    <property type="match status" value="1"/>
</dbReference>
<dbReference type="Pfam" id="PF09334">
    <property type="entry name" value="tRNA-synt_1g"/>
    <property type="match status" value="1"/>
</dbReference>
<accession>A0A517R7E5</accession>
<gene>
    <name evidence="16 18" type="primary">metG</name>
    <name evidence="18" type="ORF">Pan189_42220</name>
</gene>
<dbReference type="FunFam" id="2.40.50.140:FF:000042">
    <property type="entry name" value="Methionine--tRNA ligase"/>
    <property type="match status" value="1"/>
</dbReference>
<evidence type="ECO:0000256" key="7">
    <source>
        <dbReference type="ARBA" id="ARBA00022598"/>
    </source>
</evidence>
<evidence type="ECO:0000256" key="16">
    <source>
        <dbReference type="HAMAP-Rule" id="MF_00098"/>
    </source>
</evidence>
<dbReference type="InterPro" id="IPR014758">
    <property type="entry name" value="Met-tRNA_synth"/>
</dbReference>
<dbReference type="PROSITE" id="PS00178">
    <property type="entry name" value="AA_TRNA_LIGASE_I"/>
    <property type="match status" value="1"/>
</dbReference>
<dbReference type="SUPFAM" id="SSF52374">
    <property type="entry name" value="Nucleotidylyl transferase"/>
    <property type="match status" value="1"/>
</dbReference>
<dbReference type="RefSeq" id="WP_145365922.1">
    <property type="nucleotide sequence ID" value="NZ_CP036268.1"/>
</dbReference>
<dbReference type="EC" id="6.1.1.10" evidence="16"/>
<dbReference type="InterPro" id="IPR029038">
    <property type="entry name" value="MetRS_Zn"/>
</dbReference>
<dbReference type="NCBIfam" id="TIGR00398">
    <property type="entry name" value="metG"/>
    <property type="match status" value="1"/>
</dbReference>
<evidence type="ECO:0000256" key="9">
    <source>
        <dbReference type="ARBA" id="ARBA00022741"/>
    </source>
</evidence>
<comment type="subunit">
    <text evidence="4 16">Homodimer.</text>
</comment>
<proteinExistence type="inferred from homology"/>
<sequence length="676" mass="75685">MSRRILVTAALPYANGPIHIGHLVEYIQTDIWVRFQKLRGHDCRFFCADDTHGTAIMISAKRAGVSEEEFIAKVSEEHQRDFAAFDVDFDHYGSTNSPQNRKLCDEIWTALHEQNLVVEKMVSQLYDPVENTFLADRFVKGTCPECGLENSNGDSCNNGHTYTPADLVDPVSVLSGATPEVRQAPHLFVQIEPLRQQLAEWVDSGTVQPEVANYLKGQFLGDELRDWDVSRPAPYFGFEIPDAPGNYWYVWFDAPIGYFASCTTWCEENGEDAHQWLRDPSTEIHHFIGRDITYFHCLFWPAMLYSSGFNLPKQVHIHGFLLVDGEKMSKSKGTFIKAETYEKYLDPSHLRYYYASKLGPRWDDLDLNLEDFANKVNADLVGKVVNLASRTAKFVSGQQLAATYPDDGGLFKNAAAKSDAIAECYEKCDFNAAMREVMLLADAANQFVENAAPWTLKKDPEKAEELNAICSVALNLFRQIVVYLTPVLPQLAEQTGTLLNTPIKSWDDAQTPLTGTPVAPFKHMMQRVDLKKVEAMVEESKEDAPQADAMASTHQDSKEYLEAEPLAEECTIDDFMKVDFRVARVIECEEVPEARKLLKLTLGLGGDETRQVFAGIKSAYKPEELQGKLVVMVANLKPRQMKFGLSEGMVCAAGAGGSEIFVLSPDEGAKPGMRVH</sequence>
<evidence type="ECO:0000313" key="19">
    <source>
        <dbReference type="Proteomes" id="UP000317318"/>
    </source>
</evidence>
<dbReference type="GO" id="GO:0006431">
    <property type="term" value="P:methionyl-tRNA aminoacylation"/>
    <property type="evidence" value="ECO:0007669"/>
    <property type="project" value="UniProtKB-UniRule"/>
</dbReference>
<dbReference type="InterPro" id="IPR033911">
    <property type="entry name" value="MetRS_core"/>
</dbReference>
<dbReference type="Pfam" id="PF19303">
    <property type="entry name" value="Anticodon_3"/>
    <property type="match status" value="1"/>
</dbReference>
<feature type="binding site" evidence="16">
    <location>
        <position position="330"/>
    </location>
    <ligand>
        <name>ATP</name>
        <dbReference type="ChEBI" id="CHEBI:30616"/>
    </ligand>
</feature>
<dbReference type="OrthoDB" id="9810191at2"/>
<keyword evidence="11 16" id="KW-0067">ATP-binding</keyword>
<comment type="function">
    <text evidence="1 16">Is required not only for elongation of protein synthesis but also for the initiation of all mRNA translation through initiator tRNA(fMet) aminoacylation.</text>
</comment>
<keyword evidence="6 16" id="KW-0820">tRNA-binding</keyword>
<evidence type="ECO:0000256" key="10">
    <source>
        <dbReference type="ARBA" id="ARBA00022833"/>
    </source>
</evidence>
<dbReference type="PANTHER" id="PTHR45765:SF1">
    <property type="entry name" value="METHIONINE--TRNA LIGASE, CYTOPLASMIC"/>
    <property type="match status" value="1"/>
</dbReference>
<dbReference type="Gene3D" id="2.40.50.140">
    <property type="entry name" value="Nucleic acid-binding proteins"/>
    <property type="match status" value="1"/>
</dbReference>
<dbReference type="CDD" id="cd00814">
    <property type="entry name" value="MetRS_core"/>
    <property type="match status" value="1"/>
</dbReference>
<dbReference type="GO" id="GO:0005524">
    <property type="term" value="F:ATP binding"/>
    <property type="evidence" value="ECO:0007669"/>
    <property type="project" value="UniProtKB-UniRule"/>
</dbReference>
<keyword evidence="13 16" id="KW-0648">Protein biosynthesis</keyword>
<dbReference type="PROSITE" id="PS50886">
    <property type="entry name" value="TRBD"/>
    <property type="match status" value="1"/>
</dbReference>
<dbReference type="InterPro" id="IPR023458">
    <property type="entry name" value="Met-tRNA_ligase_1"/>
</dbReference>
<comment type="subcellular location">
    <subcellularLocation>
        <location evidence="2 16">Cytoplasm</location>
    </subcellularLocation>
</comment>
<protein>
    <recommendedName>
        <fullName evidence="16">Methionine--tRNA ligase</fullName>
        <ecNumber evidence="16">6.1.1.10</ecNumber>
    </recommendedName>
    <alternativeName>
        <fullName evidence="16">Methionyl-tRNA synthetase</fullName>
        <shortName evidence="16">MetRS</shortName>
    </alternativeName>
</protein>
<evidence type="ECO:0000256" key="1">
    <source>
        <dbReference type="ARBA" id="ARBA00003314"/>
    </source>
</evidence>
<dbReference type="Gene3D" id="3.40.50.620">
    <property type="entry name" value="HUPs"/>
    <property type="match status" value="1"/>
</dbReference>
<dbReference type="InterPro" id="IPR015413">
    <property type="entry name" value="Methionyl/Leucyl_tRNA_Synth"/>
</dbReference>
<evidence type="ECO:0000259" key="17">
    <source>
        <dbReference type="PROSITE" id="PS50886"/>
    </source>
</evidence>
<dbReference type="PANTHER" id="PTHR45765">
    <property type="entry name" value="METHIONINE--TRNA LIGASE"/>
    <property type="match status" value="1"/>
</dbReference>
<keyword evidence="7 16" id="KW-0436">Ligase</keyword>
<feature type="short sequence motif" description="'KMSKS' region" evidence="16">
    <location>
        <begin position="327"/>
        <end position="331"/>
    </location>
</feature>
<dbReference type="InterPro" id="IPR001412">
    <property type="entry name" value="aa-tRNA-synth_I_CS"/>
</dbReference>
<feature type="domain" description="TRNA-binding" evidence="17">
    <location>
        <begin position="574"/>
        <end position="676"/>
    </location>
</feature>
<dbReference type="InterPro" id="IPR009080">
    <property type="entry name" value="tRNAsynth_Ia_anticodon-bd"/>
</dbReference>
<evidence type="ECO:0000256" key="15">
    <source>
        <dbReference type="ARBA" id="ARBA00047364"/>
    </source>
</evidence>